<dbReference type="Gene3D" id="3.30.700.10">
    <property type="entry name" value="Glycoprotein, Type 4 Pilin"/>
    <property type="match status" value="1"/>
</dbReference>
<dbReference type="InterPro" id="IPR045584">
    <property type="entry name" value="Pilin-like"/>
</dbReference>
<evidence type="ECO:0008006" key="4">
    <source>
        <dbReference type="Google" id="ProtNLM"/>
    </source>
</evidence>
<keyword evidence="1" id="KW-0472">Membrane</keyword>
<name>A0A1F6DD54_9BACT</name>
<evidence type="ECO:0000256" key="1">
    <source>
        <dbReference type="SAM" id="Phobius"/>
    </source>
</evidence>
<evidence type="ECO:0000313" key="2">
    <source>
        <dbReference type="EMBL" id="OGG58952.1"/>
    </source>
</evidence>
<dbReference type="SUPFAM" id="SSF54523">
    <property type="entry name" value="Pili subunits"/>
    <property type="match status" value="1"/>
</dbReference>
<dbReference type="InterPro" id="IPR012902">
    <property type="entry name" value="N_methyl_site"/>
</dbReference>
<dbReference type="PROSITE" id="PS00409">
    <property type="entry name" value="PROKAR_NTER_METHYL"/>
    <property type="match status" value="1"/>
</dbReference>
<dbReference type="Proteomes" id="UP000178794">
    <property type="component" value="Unassembled WGS sequence"/>
</dbReference>
<keyword evidence="1" id="KW-0812">Transmembrane</keyword>
<evidence type="ECO:0000313" key="3">
    <source>
        <dbReference type="Proteomes" id="UP000178794"/>
    </source>
</evidence>
<dbReference type="Pfam" id="PF07963">
    <property type="entry name" value="N_methyl"/>
    <property type="match status" value="1"/>
</dbReference>
<gene>
    <name evidence="2" type="ORF">A3C89_03645</name>
</gene>
<feature type="transmembrane region" description="Helical" evidence="1">
    <location>
        <begin position="20"/>
        <end position="38"/>
    </location>
</feature>
<organism evidence="2 3">
    <name type="scientific">Candidatus Kaiserbacteria bacterium RIFCSPHIGHO2_02_FULL_50_50</name>
    <dbReference type="NCBI Taxonomy" id="1798492"/>
    <lineage>
        <taxon>Bacteria</taxon>
        <taxon>Candidatus Kaiseribacteriota</taxon>
    </lineage>
</organism>
<comment type="caution">
    <text evidence="2">The sequence shown here is derived from an EMBL/GenBank/DDBJ whole genome shotgun (WGS) entry which is preliminary data.</text>
</comment>
<protein>
    <recommendedName>
        <fullName evidence="4">Type II secretion system protein GspG C-terminal domain-containing protein</fullName>
    </recommendedName>
</protein>
<keyword evidence="1" id="KW-1133">Transmembrane helix</keyword>
<accession>A0A1F6DD54</accession>
<reference evidence="2 3" key="1">
    <citation type="journal article" date="2016" name="Nat. Commun.">
        <title>Thousands of microbial genomes shed light on interconnected biogeochemical processes in an aquifer system.</title>
        <authorList>
            <person name="Anantharaman K."/>
            <person name="Brown C.T."/>
            <person name="Hug L.A."/>
            <person name="Sharon I."/>
            <person name="Castelle C.J."/>
            <person name="Probst A.J."/>
            <person name="Thomas B.C."/>
            <person name="Singh A."/>
            <person name="Wilkins M.J."/>
            <person name="Karaoz U."/>
            <person name="Brodie E.L."/>
            <person name="Williams K.H."/>
            <person name="Hubbard S.S."/>
            <person name="Banfield J.F."/>
        </authorList>
    </citation>
    <scope>NUCLEOTIDE SEQUENCE [LARGE SCALE GENOMIC DNA]</scope>
</reference>
<dbReference type="AlphaFoldDB" id="A0A1F6DD54"/>
<sequence>MYMRSTSSPTTAKGFTLLELLIVIAIIAILATILVIVINPVETLRRARDVQRLSDLSSVRTAIAMYMTVTPNPQLGECALTPSNPTNRIVYLSQDAATTTVAGVVYAGTDVTAVDGTGWIPVNFSAIAGGSPLAALPLDPSQASTFDVNDIATSTPIYRYACSDAPLAFELTARLESIAYGDVDVDEGGTNKMATDGGDSSDLYEVGTNLLIID</sequence>
<proteinExistence type="predicted"/>
<dbReference type="STRING" id="1798492.A3C89_03645"/>
<dbReference type="NCBIfam" id="TIGR02532">
    <property type="entry name" value="IV_pilin_GFxxxE"/>
    <property type="match status" value="1"/>
</dbReference>
<dbReference type="EMBL" id="MFLF01000021">
    <property type="protein sequence ID" value="OGG58952.1"/>
    <property type="molecule type" value="Genomic_DNA"/>
</dbReference>